<dbReference type="RefSeq" id="XP_013235209.1">
    <property type="nucleotide sequence ID" value="XM_013379755.1"/>
</dbReference>
<dbReference type="Gene3D" id="3.30.479.10">
    <property type="entry name" value="6-pyruvoyl tetrahydropterin synthase/QueD"/>
    <property type="match status" value="1"/>
</dbReference>
<reference evidence="5" key="2">
    <citation type="submission" date="2013-10" db="EMBL/GenBank/DDBJ databases">
        <authorList>
            <person name="Aslett M."/>
        </authorList>
    </citation>
    <scope>NUCLEOTIDE SEQUENCE [LARGE SCALE GENOMIC DNA]</scope>
    <source>
        <strain evidence="5">Houghton</strain>
    </source>
</reference>
<evidence type="ECO:0000313" key="5">
    <source>
        <dbReference type="EMBL" id="CDJ44460.1"/>
    </source>
</evidence>
<evidence type="ECO:0000256" key="2">
    <source>
        <dbReference type="ARBA" id="ARBA00009164"/>
    </source>
</evidence>
<dbReference type="EC" id="4.2.3.12" evidence="3"/>
<name>U6L9N3_EIMTE</name>
<keyword evidence="4" id="KW-0783">Tetrahydrobiopterin biosynthesis</keyword>
<dbReference type="Pfam" id="PF01242">
    <property type="entry name" value="PTPS"/>
    <property type="match status" value="1"/>
</dbReference>
<accession>U6L9N3</accession>
<dbReference type="OrthoDB" id="348650at2759"/>
<dbReference type="InterPro" id="IPR038418">
    <property type="entry name" value="6-PTP_synth/QueD_sf"/>
</dbReference>
<organism evidence="5 6">
    <name type="scientific">Eimeria tenella</name>
    <name type="common">Coccidian parasite</name>
    <dbReference type="NCBI Taxonomy" id="5802"/>
    <lineage>
        <taxon>Eukaryota</taxon>
        <taxon>Sar</taxon>
        <taxon>Alveolata</taxon>
        <taxon>Apicomplexa</taxon>
        <taxon>Conoidasida</taxon>
        <taxon>Coccidia</taxon>
        <taxon>Eucoccidiorida</taxon>
        <taxon>Eimeriorina</taxon>
        <taxon>Eimeriidae</taxon>
        <taxon>Eimeria</taxon>
    </lineage>
</organism>
<dbReference type="VEuPathDB" id="ToxoDB:ETH2_1202900"/>
<evidence type="ECO:0000313" key="6">
    <source>
        <dbReference type="Proteomes" id="UP000030747"/>
    </source>
</evidence>
<keyword evidence="6" id="KW-1185">Reference proteome</keyword>
<gene>
    <name evidence="5" type="ORF">ETH_00034240</name>
</gene>
<evidence type="ECO:0000256" key="3">
    <source>
        <dbReference type="ARBA" id="ARBA00013100"/>
    </source>
</evidence>
<dbReference type="SUPFAM" id="SSF55620">
    <property type="entry name" value="Tetrahydrobiopterin biosynthesis enzymes-like"/>
    <property type="match status" value="1"/>
</dbReference>
<proteinExistence type="inferred from homology"/>
<dbReference type="AlphaFoldDB" id="U6L9N3"/>
<comment type="similarity">
    <text evidence="2">Belongs to the PTPS family.</text>
</comment>
<reference evidence="5" key="1">
    <citation type="submission" date="2013-10" db="EMBL/GenBank/DDBJ databases">
        <title>Genomic analysis of the causative agents of coccidiosis in chickens.</title>
        <authorList>
            <person name="Reid A.J."/>
            <person name="Blake D."/>
            <person name="Billington K."/>
            <person name="Browne H."/>
            <person name="Dunn M."/>
            <person name="Hung S."/>
            <person name="Kawahara F."/>
            <person name="Miranda-Saavedra D."/>
            <person name="Mourier T."/>
            <person name="Nagra H."/>
            <person name="Otto T.D."/>
            <person name="Rawlings N."/>
            <person name="Sanchez A."/>
            <person name="Sanders M."/>
            <person name="Subramaniam C."/>
            <person name="Tay Y."/>
            <person name="Dear P."/>
            <person name="Doerig C."/>
            <person name="Gruber A."/>
            <person name="Parkinson J."/>
            <person name="Shirley M."/>
            <person name="Wan K.L."/>
            <person name="Berriman M."/>
            <person name="Tomley F."/>
            <person name="Pain A."/>
        </authorList>
    </citation>
    <scope>NUCLEOTIDE SEQUENCE [LARGE SCALE GENOMIC DNA]</scope>
    <source>
        <strain evidence="5">Houghton</strain>
    </source>
</reference>
<dbReference type="Proteomes" id="UP000030747">
    <property type="component" value="Unassembled WGS sequence"/>
</dbReference>
<sequence>MRSDVLEITQEGSSIRMRCEDGSEFLLPRADCLCLPIVHSTAEELCAYIWQSLVDTLTEGHLKKRGIKCLEVTVAEKSTQVAVYRRCI</sequence>
<comment type="pathway">
    <text evidence="1">Cofactor biosynthesis; tetrahydrobiopterin biosynthesis; tetrahydrobiopterin from 7,8-dihydroneopterin triphosphate: step 1/3.</text>
</comment>
<protein>
    <recommendedName>
        <fullName evidence="3">6-pyruvoyltetrahydropterin synthase</fullName>
        <ecNumber evidence="3">4.2.3.12</ecNumber>
    </recommendedName>
</protein>
<dbReference type="OMA" id="CESWPAG"/>
<evidence type="ECO:0000256" key="4">
    <source>
        <dbReference type="ARBA" id="ARBA00023007"/>
    </source>
</evidence>
<dbReference type="InterPro" id="IPR007115">
    <property type="entry name" value="6-PTP_synth/QueD"/>
</dbReference>
<dbReference type="UniPathway" id="UPA00849">
    <property type="reaction ID" value="UER00819"/>
</dbReference>
<dbReference type="VEuPathDB" id="ToxoDB:ETH_00034240"/>
<dbReference type="EMBL" id="HG677121">
    <property type="protein sequence ID" value="CDJ44460.1"/>
    <property type="molecule type" value="Genomic_DNA"/>
</dbReference>
<dbReference type="GO" id="GO:0006729">
    <property type="term" value="P:tetrahydrobiopterin biosynthetic process"/>
    <property type="evidence" value="ECO:0007669"/>
    <property type="project" value="UniProtKB-UniPathway"/>
</dbReference>
<evidence type="ECO:0000256" key="1">
    <source>
        <dbReference type="ARBA" id="ARBA00005126"/>
    </source>
</evidence>
<dbReference type="GeneID" id="25255914"/>
<dbReference type="GO" id="GO:0003874">
    <property type="term" value="F:6-pyruvoyltetrahydropterin synthase activity"/>
    <property type="evidence" value="ECO:0007669"/>
    <property type="project" value="UniProtKB-EC"/>
</dbReference>